<dbReference type="SUPFAM" id="SSF69318">
    <property type="entry name" value="Integrin alpha N-terminal domain"/>
    <property type="match status" value="3"/>
</dbReference>
<accession>A0AA49GKH0</accession>
<protein>
    <submittedName>
        <fullName evidence="3">VCBS repeat-containing protein</fullName>
    </submittedName>
</protein>
<name>A0AA49GKH0_9BACT</name>
<dbReference type="InterPro" id="IPR027039">
    <property type="entry name" value="Crtac1"/>
</dbReference>
<dbReference type="Pfam" id="PF13517">
    <property type="entry name" value="FG-GAP_3"/>
    <property type="match status" value="4"/>
</dbReference>
<reference evidence="3" key="2">
    <citation type="journal article" date="2024" name="Antonie Van Leeuwenhoek">
        <title>Roseihalotalea indica gen. nov., sp. nov., a halophilic Bacteroidetes from mesopelagic Southwest Indian Ocean with higher carbohydrate metabolic potential.</title>
        <authorList>
            <person name="Chen B."/>
            <person name="Zhang M."/>
            <person name="Lin D."/>
            <person name="Ye J."/>
            <person name="Tang K."/>
        </authorList>
    </citation>
    <scope>NUCLEOTIDE SEQUENCE</scope>
    <source>
        <strain evidence="3">TK19036</strain>
    </source>
</reference>
<evidence type="ECO:0000259" key="2">
    <source>
        <dbReference type="Pfam" id="PF07593"/>
    </source>
</evidence>
<dbReference type="EMBL" id="CP120682">
    <property type="protein sequence ID" value="WKN36545.1"/>
    <property type="molecule type" value="Genomic_DNA"/>
</dbReference>
<reference evidence="3" key="1">
    <citation type="journal article" date="2023" name="Comput. Struct. Biotechnol. J.">
        <title>Discovery of a novel marine Bacteroidetes with a rich repertoire of carbohydrate-active enzymes.</title>
        <authorList>
            <person name="Chen B."/>
            <person name="Liu G."/>
            <person name="Chen Q."/>
            <person name="Wang H."/>
            <person name="Liu L."/>
            <person name="Tang K."/>
        </authorList>
    </citation>
    <scope>NUCLEOTIDE SEQUENCE</scope>
    <source>
        <strain evidence="3">TK19036</strain>
    </source>
</reference>
<dbReference type="Gene3D" id="2.130.10.130">
    <property type="entry name" value="Integrin alpha, N-terminal"/>
    <property type="match status" value="3"/>
</dbReference>
<dbReference type="InterPro" id="IPR028994">
    <property type="entry name" value="Integrin_alpha_N"/>
</dbReference>
<dbReference type="InterPro" id="IPR013517">
    <property type="entry name" value="FG-GAP"/>
</dbReference>
<gene>
    <name evidence="3" type="ORF">K4G66_29725</name>
</gene>
<proteinExistence type="predicted"/>
<evidence type="ECO:0000313" key="3">
    <source>
        <dbReference type="EMBL" id="WKN36545.1"/>
    </source>
</evidence>
<evidence type="ECO:0000256" key="1">
    <source>
        <dbReference type="ARBA" id="ARBA00022729"/>
    </source>
</evidence>
<feature type="domain" description="ASPIC/UnbV" evidence="2">
    <location>
        <begin position="543"/>
        <end position="607"/>
    </location>
</feature>
<dbReference type="PANTHER" id="PTHR16026">
    <property type="entry name" value="CARTILAGE ACIDIC PROTEIN 1"/>
    <property type="match status" value="1"/>
</dbReference>
<dbReference type="Pfam" id="PF07593">
    <property type="entry name" value="UnbV_ASPIC"/>
    <property type="match status" value="1"/>
</dbReference>
<keyword evidence="1" id="KW-0732">Signal</keyword>
<organism evidence="3">
    <name type="scientific">Roseihalotalea indica</name>
    <dbReference type="NCBI Taxonomy" id="2867963"/>
    <lineage>
        <taxon>Bacteria</taxon>
        <taxon>Pseudomonadati</taxon>
        <taxon>Bacteroidota</taxon>
        <taxon>Cytophagia</taxon>
        <taxon>Cytophagales</taxon>
        <taxon>Catalimonadaceae</taxon>
        <taxon>Roseihalotalea</taxon>
    </lineage>
</organism>
<dbReference type="InterPro" id="IPR011519">
    <property type="entry name" value="UnbV_ASPIC"/>
</dbReference>
<dbReference type="AlphaFoldDB" id="A0AA49GKH0"/>
<sequence length="1190" mass="132265">MFLRPRLWLITGILLGVSQACQHSGDTLFQRRDPDHTGVHFANQIVENDSLNVIDYTYIYNGSGVGVGDINNDGLDDIFFAGNQVSSQLYLNQGDFQFKDITTEARIGTDRWATGVAMVDINQDSWLDIYVCVASKFADSLSHNYFFINQGLNSNGVPTFKDMAKEYGVDDDGYSTQAAFFDYDLDGDLDMYLLTNGIDDFNENQLRPKKTHGESITTDRLYRNDSPGNAGGKLIFTNVTQEAGIMTEGYGLGIGISDLNQDGYPDVYAANDFITNDLLWMNNGDGTFTDKAGAYLKHQTHNGMGTDLADFNNDGLVDIVVLDMLPEDNYRQKTMMGKPNYDRFQLSRDFGYTPQYVRNTLQLHNGFAPDGTPSFSEIGQLAGVYNTDWSWSALFADYDNDGYRDLLITNGYVKDVTDLDYISYKSAAAQFGTNEIKREKSIELAKMLKEAKIHNYAFKNNGAISGEGLIFTDKSEEWGINASSFTNGTAFADLDQDGDLDLVMNNINETAFIYENLAPHDDNHHYLRIQLVGPPSNPKGYQAAVTLYYQDQKQYHYQSPYRGYKSTVETTAHFGLGPHSTIDSVRIQWPDGRTQLLTNITADQVLTLDYEQATKAKPNPQANPGQPLLKAVANQLNLTWKHEDSDFIDFNYQTLLHRKYSQEGPGMAAGDINGDGRDDFFVGGAKGESGVFFLQQADGTFTQQLLAQDEQSEDIGTLLFDADQDSDLDLYVVSGSNEFAEGHEAFADRLYLNDGKGHFSRNTTALPQIYSSGSCVTAADYDQDGDLDLFVGGRIKPHRYPLPVSSYILQNNNGTFMDVTATIAPSLQEIGMVTSALWTDFNNDQQVDLLIAGEWMPITFLQNQQGTFTNVSKEMGLPNTSGWWNSLAAGDFDQDGDMDYLAGNVGLNTKYKASQEEPICVYAKDYDTNGSIDPILCYYIQGTEYPAHSRSQMIDQLVGMRRRFPTYESYAQTSFHELLTSDELSGAYILKSEWMSSSYLQNQGDGSFTITPLPTEAQFAPVQGILVEDINLDGRPDALLVGNSYAPDTQHGWYDASIGTVLLGTEDGPTHPLTLQESGFFVDSDAKAIIELRQASGQPAWIISSNNDSLAAYQRTNSVLLTHLLLEPEDAYALIRYADGKTEKREFYYGSSYISQSGRSFSIPDDANEVIIGDFFGHERTVDIRSVAAK</sequence>
<dbReference type="PANTHER" id="PTHR16026:SF0">
    <property type="entry name" value="CARTILAGE ACIDIC PROTEIN 1"/>
    <property type="match status" value="1"/>
</dbReference>
<dbReference type="PROSITE" id="PS51257">
    <property type="entry name" value="PROKAR_LIPOPROTEIN"/>
    <property type="match status" value="1"/>
</dbReference>